<keyword evidence="2" id="KW-0472">Membrane</keyword>
<sequence length="466" mass="53830">MSNNQHDPSTSNIENQTKDPLQHEVASTQQPSVSTSLNSQRRETEQLEVMQFLEMEDVLSKMDKQIEFNHSTLPQQQQQTFNNTSSQNNSHRHSKTVQQQENQTTIPIQKVIQSKTEDTCYQHVASLLVNLNDIKVSFDIMLGSSLSKQRLLSEVNSTMKVVSKELDALILDIPSYNKVNNLSRESIIPMLRKNFNDFQTVQTIMFNNVVNNVKDFNFYKFNYLTQLQILVNSLGDPLIIADRAAYNEDVYMNYSAGVNLILVSITLLIIVPVMVIVLIITIGRDNLFMDKLKKADAHVIIEVMEDDRLHILFKEFCKLNNQYSKVLFLEKVMLYKEQCEKVYDLHDQIESLSDVSGGEASKSLSHEVDILEAKKFELAFEIITEFLDNDSESFLGVKLLGGKRDIEKVKKTFDEKSMNLPDKLFKSLQTNVAVYLLQTHKLFQAQQRRNREERKKNRLLKLQKHK</sequence>
<evidence type="ECO:0000313" key="4">
    <source>
        <dbReference type="Proteomes" id="UP000006671"/>
    </source>
</evidence>
<keyword evidence="4" id="KW-1185">Reference proteome</keyword>
<gene>
    <name evidence="3" type="ORF">NAEGRDRAFT_65487</name>
</gene>
<dbReference type="Proteomes" id="UP000006671">
    <property type="component" value="Unassembled WGS sequence"/>
</dbReference>
<proteinExistence type="predicted"/>
<feature type="transmembrane region" description="Helical" evidence="2">
    <location>
        <begin position="260"/>
        <end position="283"/>
    </location>
</feature>
<name>D2V9M0_NAEGR</name>
<feature type="region of interest" description="Disordered" evidence="1">
    <location>
        <begin position="446"/>
        <end position="466"/>
    </location>
</feature>
<feature type="compositionally biased region" description="Basic residues" evidence="1">
    <location>
        <begin position="456"/>
        <end position="466"/>
    </location>
</feature>
<protein>
    <submittedName>
        <fullName evidence="3">Predicted protein</fullName>
    </submittedName>
</protein>
<feature type="region of interest" description="Disordered" evidence="1">
    <location>
        <begin position="72"/>
        <end position="102"/>
    </location>
</feature>
<keyword evidence="2" id="KW-1133">Transmembrane helix</keyword>
<dbReference type="GeneID" id="8848700"/>
<dbReference type="AlphaFoldDB" id="D2V9M0"/>
<dbReference type="RefSeq" id="XP_002679231.1">
    <property type="nucleotide sequence ID" value="XM_002679185.1"/>
</dbReference>
<dbReference type="EMBL" id="GG738858">
    <property type="protein sequence ID" value="EFC46487.1"/>
    <property type="molecule type" value="Genomic_DNA"/>
</dbReference>
<keyword evidence="2" id="KW-0812">Transmembrane</keyword>
<reference evidence="3 4" key="1">
    <citation type="journal article" date="2010" name="Cell">
        <title>The genome of Naegleria gruberi illuminates early eukaryotic versatility.</title>
        <authorList>
            <person name="Fritz-Laylin L.K."/>
            <person name="Prochnik S.E."/>
            <person name="Ginger M.L."/>
            <person name="Dacks J.B."/>
            <person name="Carpenter M.L."/>
            <person name="Field M.C."/>
            <person name="Kuo A."/>
            <person name="Paredez A."/>
            <person name="Chapman J."/>
            <person name="Pham J."/>
            <person name="Shu S."/>
            <person name="Neupane R."/>
            <person name="Cipriano M."/>
            <person name="Mancuso J."/>
            <person name="Tu H."/>
            <person name="Salamov A."/>
            <person name="Lindquist E."/>
            <person name="Shapiro H."/>
            <person name="Lucas S."/>
            <person name="Grigoriev I.V."/>
            <person name="Cande W.Z."/>
            <person name="Fulton C."/>
            <person name="Rokhsar D.S."/>
            <person name="Dawson S.C."/>
        </authorList>
    </citation>
    <scope>NUCLEOTIDE SEQUENCE [LARGE SCALE GENOMIC DNA]</scope>
    <source>
        <strain evidence="3 4">NEG-M</strain>
    </source>
</reference>
<feature type="compositionally biased region" description="Polar residues" evidence="1">
    <location>
        <begin position="23"/>
        <end position="39"/>
    </location>
</feature>
<organism evidence="4">
    <name type="scientific">Naegleria gruberi</name>
    <name type="common">Amoeba</name>
    <dbReference type="NCBI Taxonomy" id="5762"/>
    <lineage>
        <taxon>Eukaryota</taxon>
        <taxon>Discoba</taxon>
        <taxon>Heterolobosea</taxon>
        <taxon>Tetramitia</taxon>
        <taxon>Eutetramitia</taxon>
        <taxon>Vahlkampfiidae</taxon>
        <taxon>Naegleria</taxon>
    </lineage>
</organism>
<dbReference type="KEGG" id="ngr:NAEGRDRAFT_65487"/>
<feature type="compositionally biased region" description="Polar residues" evidence="1">
    <location>
        <begin position="1"/>
        <end position="15"/>
    </location>
</feature>
<dbReference type="VEuPathDB" id="AmoebaDB:NAEGRDRAFT_65487"/>
<feature type="region of interest" description="Disordered" evidence="1">
    <location>
        <begin position="1"/>
        <end position="42"/>
    </location>
</feature>
<evidence type="ECO:0000256" key="2">
    <source>
        <dbReference type="SAM" id="Phobius"/>
    </source>
</evidence>
<accession>D2V9M0</accession>
<evidence type="ECO:0000256" key="1">
    <source>
        <dbReference type="SAM" id="MobiDB-lite"/>
    </source>
</evidence>
<feature type="compositionally biased region" description="Low complexity" evidence="1">
    <location>
        <begin position="75"/>
        <end position="89"/>
    </location>
</feature>
<evidence type="ECO:0000313" key="3">
    <source>
        <dbReference type="EMBL" id="EFC46487.1"/>
    </source>
</evidence>
<dbReference type="InParanoid" id="D2V9M0"/>